<keyword evidence="8 10" id="KW-0472">Membrane</keyword>
<comment type="subcellular location">
    <subcellularLocation>
        <location evidence="1">Cell membrane</location>
        <topology evidence="1">Multi-pass membrane protein</topology>
    </subcellularLocation>
</comment>
<evidence type="ECO:0000313" key="14">
    <source>
        <dbReference type="EMBL" id="KKQ70828.1"/>
    </source>
</evidence>
<sequence length="277" mass="31881">MSALRSAWHHIRRSPFQSFSAILIIWFCFFVSTFFFVISDGLSGVLSYFETKPEITIFLKDGLDKNTVESIQRDLSNYPDIREIKFISKDEALKIYQEQNKGNPLLLEMVTSSILPASFEVSVSNPETLNLIAENFSGKKDQVDEIIYQKDIIQSLLTSALGLIAFLMIFVLIGMKITNRKDEVKISRLLGASRHYVKKPFLYEGAIYGLIGSSLGWLLAFIIIFYFKNQINQYFEPTVFINNEPIYYLQILFAEIAIGLFIGYLASWFGVKRYIKY</sequence>
<evidence type="ECO:0000256" key="7">
    <source>
        <dbReference type="ARBA" id="ARBA00022989"/>
    </source>
</evidence>
<feature type="domain" description="ABC3 transporter permease C-terminal" evidence="12">
    <location>
        <begin position="161"/>
        <end position="272"/>
    </location>
</feature>
<dbReference type="PANTHER" id="PTHR47755:SF1">
    <property type="entry name" value="CELL DIVISION PROTEIN FTSX"/>
    <property type="match status" value="1"/>
</dbReference>
<proteinExistence type="inferred from homology"/>
<dbReference type="Gene3D" id="3.30.70.3040">
    <property type="match status" value="1"/>
</dbReference>
<protein>
    <recommendedName>
        <fullName evidence="3 10">Cell division protein FtsX</fullName>
    </recommendedName>
</protein>
<comment type="caution">
    <text evidence="14">The sequence shown here is derived from an EMBL/GenBank/DDBJ whole genome shotgun (WGS) entry which is preliminary data.</text>
</comment>
<evidence type="ECO:0000256" key="9">
    <source>
        <dbReference type="ARBA" id="ARBA00023306"/>
    </source>
</evidence>
<evidence type="ECO:0000256" key="5">
    <source>
        <dbReference type="ARBA" id="ARBA00022618"/>
    </source>
</evidence>
<evidence type="ECO:0000256" key="2">
    <source>
        <dbReference type="ARBA" id="ARBA00007379"/>
    </source>
</evidence>
<keyword evidence="5 10" id="KW-0132">Cell division</keyword>
<evidence type="ECO:0000313" key="15">
    <source>
        <dbReference type="Proteomes" id="UP000034406"/>
    </source>
</evidence>
<evidence type="ECO:0000256" key="1">
    <source>
        <dbReference type="ARBA" id="ARBA00004651"/>
    </source>
</evidence>
<evidence type="ECO:0000256" key="10">
    <source>
        <dbReference type="PIRNR" id="PIRNR003097"/>
    </source>
</evidence>
<keyword evidence="4 10" id="KW-1003">Cell membrane</keyword>
<dbReference type="Pfam" id="PF18075">
    <property type="entry name" value="FtsX_ECD"/>
    <property type="match status" value="1"/>
</dbReference>
<dbReference type="EMBL" id="LBUT01000005">
    <property type="protein sequence ID" value="KKQ70828.1"/>
    <property type="molecule type" value="Genomic_DNA"/>
</dbReference>
<dbReference type="STRING" id="1618490.US90_C0005G0042"/>
<dbReference type="Proteomes" id="UP000034406">
    <property type="component" value="Unassembled WGS sequence"/>
</dbReference>
<dbReference type="PANTHER" id="PTHR47755">
    <property type="entry name" value="CELL DIVISION PROTEIN FTSX"/>
    <property type="match status" value="1"/>
</dbReference>
<evidence type="ECO:0000256" key="3">
    <source>
        <dbReference type="ARBA" id="ARBA00021907"/>
    </source>
</evidence>
<gene>
    <name evidence="14" type="ORF">US90_C0005G0042</name>
</gene>
<evidence type="ECO:0000256" key="8">
    <source>
        <dbReference type="ARBA" id="ARBA00023136"/>
    </source>
</evidence>
<feature type="transmembrane region" description="Helical" evidence="11">
    <location>
        <begin position="206"/>
        <end position="227"/>
    </location>
</feature>
<dbReference type="AlphaFoldDB" id="A0A0G0JTK8"/>
<organism evidence="14 15">
    <name type="scientific">Candidatus Shapirobacteria bacterium GW2011_GWE2_38_30</name>
    <dbReference type="NCBI Taxonomy" id="1618490"/>
    <lineage>
        <taxon>Bacteria</taxon>
        <taxon>Candidatus Shapironibacteriota</taxon>
    </lineage>
</organism>
<comment type="similarity">
    <text evidence="2 10">Belongs to the ABC-4 integral membrane protein family. FtsX subfamily.</text>
</comment>
<evidence type="ECO:0000256" key="6">
    <source>
        <dbReference type="ARBA" id="ARBA00022692"/>
    </source>
</evidence>
<dbReference type="InterPro" id="IPR004513">
    <property type="entry name" value="FtsX"/>
</dbReference>
<evidence type="ECO:0000256" key="11">
    <source>
        <dbReference type="SAM" id="Phobius"/>
    </source>
</evidence>
<feature type="transmembrane region" description="Helical" evidence="11">
    <location>
        <begin position="21"/>
        <end position="39"/>
    </location>
</feature>
<dbReference type="GO" id="GO:0005886">
    <property type="term" value="C:plasma membrane"/>
    <property type="evidence" value="ECO:0007669"/>
    <property type="project" value="UniProtKB-SubCell"/>
</dbReference>
<keyword evidence="6 11" id="KW-0812">Transmembrane</keyword>
<feature type="domain" description="FtsX extracellular" evidence="13">
    <location>
        <begin position="54"/>
        <end position="139"/>
    </location>
</feature>
<keyword evidence="7 11" id="KW-1133">Transmembrane helix</keyword>
<accession>A0A0G0JTK8</accession>
<evidence type="ECO:0000259" key="13">
    <source>
        <dbReference type="Pfam" id="PF18075"/>
    </source>
</evidence>
<name>A0A0G0JTK8_9BACT</name>
<dbReference type="Pfam" id="PF02687">
    <property type="entry name" value="FtsX"/>
    <property type="match status" value="1"/>
</dbReference>
<dbReference type="GO" id="GO:0051301">
    <property type="term" value="P:cell division"/>
    <property type="evidence" value="ECO:0007669"/>
    <property type="project" value="UniProtKB-KW"/>
</dbReference>
<dbReference type="InterPro" id="IPR040690">
    <property type="entry name" value="FtsX_ECD"/>
</dbReference>
<evidence type="ECO:0000256" key="4">
    <source>
        <dbReference type="ARBA" id="ARBA00022475"/>
    </source>
</evidence>
<dbReference type="PIRSF" id="PIRSF003097">
    <property type="entry name" value="FtsX"/>
    <property type="match status" value="1"/>
</dbReference>
<dbReference type="InterPro" id="IPR003838">
    <property type="entry name" value="ABC3_permease_C"/>
</dbReference>
<feature type="transmembrane region" description="Helical" evidence="11">
    <location>
        <begin position="247"/>
        <end position="271"/>
    </location>
</feature>
<keyword evidence="9 10" id="KW-0131">Cell cycle</keyword>
<feature type="transmembrane region" description="Helical" evidence="11">
    <location>
        <begin position="152"/>
        <end position="175"/>
    </location>
</feature>
<evidence type="ECO:0000259" key="12">
    <source>
        <dbReference type="Pfam" id="PF02687"/>
    </source>
</evidence>
<reference evidence="14 15" key="1">
    <citation type="journal article" date="2015" name="Nature">
        <title>rRNA introns, odd ribosomes, and small enigmatic genomes across a large radiation of phyla.</title>
        <authorList>
            <person name="Brown C.T."/>
            <person name="Hug L.A."/>
            <person name="Thomas B.C."/>
            <person name="Sharon I."/>
            <person name="Castelle C.J."/>
            <person name="Singh A."/>
            <person name="Wilkins M.J."/>
            <person name="Williams K.H."/>
            <person name="Banfield J.F."/>
        </authorList>
    </citation>
    <scope>NUCLEOTIDE SEQUENCE [LARGE SCALE GENOMIC DNA]</scope>
</reference>